<feature type="compositionally biased region" description="Low complexity" evidence="1">
    <location>
        <begin position="85"/>
        <end position="94"/>
    </location>
</feature>
<keyword evidence="3" id="KW-1185">Reference proteome</keyword>
<organism evidence="2 3">
    <name type="scientific">Streptomyces heilongjiangensis</name>
    <dbReference type="NCBI Taxonomy" id="945052"/>
    <lineage>
        <taxon>Bacteria</taxon>
        <taxon>Bacillati</taxon>
        <taxon>Actinomycetota</taxon>
        <taxon>Actinomycetes</taxon>
        <taxon>Kitasatosporales</taxon>
        <taxon>Streptomycetaceae</taxon>
        <taxon>Streptomyces</taxon>
    </lineage>
</organism>
<name>A0ABW1BCT9_9ACTN</name>
<feature type="compositionally biased region" description="Basic and acidic residues" evidence="1">
    <location>
        <begin position="64"/>
        <end position="80"/>
    </location>
</feature>
<dbReference type="RefSeq" id="WP_272170417.1">
    <property type="nucleotide sequence ID" value="NZ_JAQOSL010000018.1"/>
</dbReference>
<evidence type="ECO:0000313" key="2">
    <source>
        <dbReference type="EMBL" id="MFC5810965.1"/>
    </source>
</evidence>
<dbReference type="Proteomes" id="UP001596112">
    <property type="component" value="Unassembled WGS sequence"/>
</dbReference>
<proteinExistence type="predicted"/>
<sequence length="101" mass="10686">MTGRPTTPHPGRPRPHAAQTRADGHPAPGDRTRTGRPAWAGRDRSSSRAAYGGADRTGPPPNADPDRTGRPARGGHDHVNPRRPTTTAAGTDTTFRVGEHT</sequence>
<gene>
    <name evidence="2" type="ORF">ACFQGO_26290</name>
</gene>
<dbReference type="EMBL" id="JBHSNZ010000020">
    <property type="protein sequence ID" value="MFC5810965.1"/>
    <property type="molecule type" value="Genomic_DNA"/>
</dbReference>
<comment type="caution">
    <text evidence="2">The sequence shown here is derived from an EMBL/GenBank/DDBJ whole genome shotgun (WGS) entry which is preliminary data.</text>
</comment>
<reference evidence="3" key="1">
    <citation type="journal article" date="2019" name="Int. J. Syst. Evol. Microbiol.">
        <title>The Global Catalogue of Microorganisms (GCM) 10K type strain sequencing project: providing services to taxonomists for standard genome sequencing and annotation.</title>
        <authorList>
            <consortium name="The Broad Institute Genomics Platform"/>
            <consortium name="The Broad Institute Genome Sequencing Center for Infectious Disease"/>
            <person name="Wu L."/>
            <person name="Ma J."/>
        </authorList>
    </citation>
    <scope>NUCLEOTIDE SEQUENCE [LARGE SCALE GENOMIC DNA]</scope>
    <source>
        <strain evidence="3">JCM 9918</strain>
    </source>
</reference>
<accession>A0ABW1BCT9</accession>
<feature type="region of interest" description="Disordered" evidence="1">
    <location>
        <begin position="1"/>
        <end position="101"/>
    </location>
</feature>
<protein>
    <submittedName>
        <fullName evidence="2">Uncharacterized protein</fullName>
    </submittedName>
</protein>
<evidence type="ECO:0000256" key="1">
    <source>
        <dbReference type="SAM" id="MobiDB-lite"/>
    </source>
</evidence>
<feature type="compositionally biased region" description="Basic and acidic residues" evidence="1">
    <location>
        <begin position="22"/>
        <end position="33"/>
    </location>
</feature>
<evidence type="ECO:0000313" key="3">
    <source>
        <dbReference type="Proteomes" id="UP001596112"/>
    </source>
</evidence>